<organism evidence="21 22">
    <name type="scientific">Phlebiopsis gigantea (strain 11061_1 CR5-6)</name>
    <name type="common">White-rot fungus</name>
    <name type="synonym">Peniophora gigantea</name>
    <dbReference type="NCBI Taxonomy" id="745531"/>
    <lineage>
        <taxon>Eukaryota</taxon>
        <taxon>Fungi</taxon>
        <taxon>Dikarya</taxon>
        <taxon>Basidiomycota</taxon>
        <taxon>Agaricomycotina</taxon>
        <taxon>Agaricomycetes</taxon>
        <taxon>Polyporales</taxon>
        <taxon>Phanerochaetaceae</taxon>
        <taxon>Phlebiopsis</taxon>
    </lineage>
</organism>
<evidence type="ECO:0000256" key="8">
    <source>
        <dbReference type="ARBA" id="ARBA00022741"/>
    </source>
</evidence>
<comment type="similarity">
    <text evidence="2 16">Belongs to the eukaryotic GTase family.</text>
</comment>
<comment type="function">
    <text evidence="16">Second step of mRNA capping. Transfer of the GMP moiety of GTP to the 5'-end of RNA via an enzyme-GMP covalent reaction intermediate.</text>
</comment>
<evidence type="ECO:0000256" key="1">
    <source>
        <dbReference type="ARBA" id="ARBA00004123"/>
    </source>
</evidence>
<evidence type="ECO:0000256" key="6">
    <source>
        <dbReference type="ARBA" id="ARBA00022679"/>
    </source>
</evidence>
<evidence type="ECO:0000256" key="12">
    <source>
        <dbReference type="ARBA" id="ARBA00029909"/>
    </source>
</evidence>
<dbReference type="SUPFAM" id="SSF50249">
    <property type="entry name" value="Nucleic acid-binding proteins"/>
    <property type="match status" value="1"/>
</dbReference>
<evidence type="ECO:0000256" key="15">
    <source>
        <dbReference type="ARBA" id="ARBA00047082"/>
    </source>
</evidence>
<gene>
    <name evidence="21" type="ORF">PHLGIDRAFT_32906</name>
</gene>
<feature type="region of interest" description="Disordered" evidence="18">
    <location>
        <begin position="367"/>
        <end position="415"/>
    </location>
</feature>
<evidence type="ECO:0000313" key="21">
    <source>
        <dbReference type="EMBL" id="KIP12277.1"/>
    </source>
</evidence>
<evidence type="ECO:0000256" key="3">
    <source>
        <dbReference type="ARBA" id="ARBA00012475"/>
    </source>
</evidence>
<evidence type="ECO:0000259" key="20">
    <source>
        <dbReference type="Pfam" id="PF03919"/>
    </source>
</evidence>
<name>A0A0C3SDZ5_PHLG1</name>
<feature type="domain" description="mRNA capping enzyme adenylation" evidence="19">
    <location>
        <begin position="41"/>
        <end position="236"/>
    </location>
</feature>
<dbReference type="GO" id="GO:0004484">
    <property type="term" value="F:mRNA guanylyltransferase activity"/>
    <property type="evidence" value="ECO:0007669"/>
    <property type="project" value="UniProtKB-EC"/>
</dbReference>
<evidence type="ECO:0000256" key="2">
    <source>
        <dbReference type="ARBA" id="ARBA00010237"/>
    </source>
</evidence>
<evidence type="ECO:0000256" key="11">
    <source>
        <dbReference type="ARBA" id="ARBA00023242"/>
    </source>
</evidence>
<evidence type="ECO:0000259" key="19">
    <source>
        <dbReference type="Pfam" id="PF01331"/>
    </source>
</evidence>
<evidence type="ECO:0000256" key="9">
    <source>
        <dbReference type="ARBA" id="ARBA00023042"/>
    </source>
</evidence>
<dbReference type="InterPro" id="IPR001339">
    <property type="entry name" value="mRNA_cap_enzyme_adenylation"/>
</dbReference>
<accession>A0A0C3SDZ5</accession>
<dbReference type="Proteomes" id="UP000053257">
    <property type="component" value="Unassembled WGS sequence"/>
</dbReference>
<dbReference type="AlphaFoldDB" id="A0A0C3SDZ5"/>
<dbReference type="GO" id="GO:0006370">
    <property type="term" value="P:7-methylguanosine mRNA capping"/>
    <property type="evidence" value="ECO:0007669"/>
    <property type="project" value="UniProtKB-KW"/>
</dbReference>
<dbReference type="OrthoDB" id="200924at2759"/>
<dbReference type="Gene3D" id="3.30.470.30">
    <property type="entry name" value="DNA ligase/mRNA capping enzyme"/>
    <property type="match status" value="1"/>
</dbReference>
<dbReference type="PANTHER" id="PTHR10367">
    <property type="entry name" value="MRNA-CAPPING ENZYME"/>
    <property type="match status" value="1"/>
</dbReference>
<feature type="domain" description="mRNA capping enzyme C-terminal" evidence="20">
    <location>
        <begin position="240"/>
        <end position="354"/>
    </location>
</feature>
<feature type="active site" description="N6-GMP-lysine intermediate" evidence="17">
    <location>
        <position position="63"/>
    </location>
</feature>
<keyword evidence="7 16" id="KW-0548">Nucleotidyltransferase</keyword>
<dbReference type="InterPro" id="IPR013846">
    <property type="entry name" value="mRNA_cap_enzyme_C"/>
</dbReference>
<keyword evidence="10 16" id="KW-0342">GTP-binding</keyword>
<dbReference type="Pfam" id="PF03919">
    <property type="entry name" value="mRNA_cap_C"/>
    <property type="match status" value="1"/>
</dbReference>
<dbReference type="SUPFAM" id="SSF56091">
    <property type="entry name" value="DNA ligase/mRNA capping enzyme, catalytic domain"/>
    <property type="match status" value="1"/>
</dbReference>
<dbReference type="Gene3D" id="2.40.50.140">
    <property type="entry name" value="Nucleic acid-binding proteins"/>
    <property type="match status" value="1"/>
</dbReference>
<evidence type="ECO:0000256" key="4">
    <source>
        <dbReference type="ARBA" id="ARBA00019171"/>
    </source>
</evidence>
<dbReference type="GO" id="GO:0005525">
    <property type="term" value="F:GTP binding"/>
    <property type="evidence" value="ECO:0007669"/>
    <property type="project" value="UniProtKB-KW"/>
</dbReference>
<dbReference type="GO" id="GO:0031533">
    <property type="term" value="C:mRNA capping enzyme complex"/>
    <property type="evidence" value="ECO:0007669"/>
    <property type="project" value="InterPro"/>
</dbReference>
<dbReference type="InterPro" id="IPR051029">
    <property type="entry name" value="mRNA_Capping_Enz/RNA_Phosphat"/>
</dbReference>
<evidence type="ECO:0000256" key="17">
    <source>
        <dbReference type="PIRSR" id="PIRSR036959-1"/>
    </source>
</evidence>
<comment type="subunit">
    <text evidence="15">Heterodimer. The mRNA-capping enzyme is composed of two separate chains alpha and beta, respectively a mRNA guanylyltransferase and an mRNA 5'-triphosphate monophosphatase.</text>
</comment>
<evidence type="ECO:0000256" key="7">
    <source>
        <dbReference type="ARBA" id="ARBA00022695"/>
    </source>
</evidence>
<sequence>MPRIPDIPGRLIPPRSDQESWLRRFAAGLCQLDNERFPGSQPVSFGARDLEKLESQDYWVTEKSDGVRVLLFVHTSLQTKDQAVYLIDRHNSYREVQGLYFPHHENPMMPLRSSIVDGELVMDTDPRTKEETMRFLAFDCLVVDDQNVMGRPLDKRYGRLQEWFFKPYQKMLRDHPHMAQTQPFEVKVKGVKFSYHAEEVFEKDIPALQHGNDGLIYTCVQTSYVAGTDPNILKWKPPSENSIDFKLILRFPPSRESPRDPDYFAKPVFELHVWCGGRNYEPYDVMQVTDDEWESIKASGEQLDDRIVEVHWDAAVHAWRMMRFRDDKPNGNHKSVAEAIIKSIAEGVEKDALLARSNAIRSAWKTRQTRLGAQPPPPPPLFNAGAPDAKARFGPLARSPWSKVSGPPEVFGMKR</sequence>
<dbReference type="Pfam" id="PF01331">
    <property type="entry name" value="mRNA_cap_enzyme"/>
    <property type="match status" value="1"/>
</dbReference>
<evidence type="ECO:0000256" key="14">
    <source>
        <dbReference type="ARBA" id="ARBA00044624"/>
    </source>
</evidence>
<keyword evidence="9 16" id="KW-0506">mRNA capping</keyword>
<dbReference type="PANTHER" id="PTHR10367:SF17">
    <property type="entry name" value="MRNA-CAPPING ENZYME"/>
    <property type="match status" value="1"/>
</dbReference>
<keyword evidence="22" id="KW-1185">Reference proteome</keyword>
<dbReference type="InterPro" id="IPR012340">
    <property type="entry name" value="NA-bd_OB-fold"/>
</dbReference>
<dbReference type="InterPro" id="IPR017075">
    <property type="entry name" value="mRNA_cap_enzyme_alpha"/>
</dbReference>
<evidence type="ECO:0000256" key="10">
    <source>
        <dbReference type="ARBA" id="ARBA00023134"/>
    </source>
</evidence>
<evidence type="ECO:0000313" key="22">
    <source>
        <dbReference type="Proteomes" id="UP000053257"/>
    </source>
</evidence>
<dbReference type="EMBL" id="KN840440">
    <property type="protein sequence ID" value="KIP12277.1"/>
    <property type="molecule type" value="Genomic_DNA"/>
</dbReference>
<dbReference type="GO" id="GO:0005524">
    <property type="term" value="F:ATP binding"/>
    <property type="evidence" value="ECO:0007669"/>
    <property type="project" value="InterPro"/>
</dbReference>
<dbReference type="EC" id="2.7.7.50" evidence="3 16"/>
<dbReference type="PIRSF" id="PIRSF036959">
    <property type="entry name" value="mRNA_cap_alpha"/>
    <property type="match status" value="1"/>
</dbReference>
<dbReference type="STRING" id="745531.A0A0C3SDZ5"/>
<reference evidence="21 22" key="1">
    <citation type="journal article" date="2014" name="PLoS Genet.">
        <title>Analysis of the Phlebiopsis gigantea genome, transcriptome and secretome provides insight into its pioneer colonization strategies of wood.</title>
        <authorList>
            <person name="Hori C."/>
            <person name="Ishida T."/>
            <person name="Igarashi K."/>
            <person name="Samejima M."/>
            <person name="Suzuki H."/>
            <person name="Master E."/>
            <person name="Ferreira P."/>
            <person name="Ruiz-Duenas F.J."/>
            <person name="Held B."/>
            <person name="Canessa P."/>
            <person name="Larrondo L.F."/>
            <person name="Schmoll M."/>
            <person name="Druzhinina I.S."/>
            <person name="Kubicek C.P."/>
            <person name="Gaskell J.A."/>
            <person name="Kersten P."/>
            <person name="St John F."/>
            <person name="Glasner J."/>
            <person name="Sabat G."/>
            <person name="Splinter BonDurant S."/>
            <person name="Syed K."/>
            <person name="Yadav J."/>
            <person name="Mgbeahuruike A.C."/>
            <person name="Kovalchuk A."/>
            <person name="Asiegbu F.O."/>
            <person name="Lackner G."/>
            <person name="Hoffmeister D."/>
            <person name="Rencoret J."/>
            <person name="Gutierrez A."/>
            <person name="Sun H."/>
            <person name="Lindquist E."/>
            <person name="Barry K."/>
            <person name="Riley R."/>
            <person name="Grigoriev I.V."/>
            <person name="Henrissat B."/>
            <person name="Kues U."/>
            <person name="Berka R.M."/>
            <person name="Martinez A.T."/>
            <person name="Covert S.F."/>
            <person name="Blanchette R.A."/>
            <person name="Cullen D."/>
        </authorList>
    </citation>
    <scope>NUCLEOTIDE SEQUENCE [LARGE SCALE GENOMIC DNA]</scope>
    <source>
        <strain evidence="21 22">11061_1 CR5-6</strain>
    </source>
</reference>
<dbReference type="HOGENOM" id="CLU_021710_0_0_1"/>
<keyword evidence="11 16" id="KW-0539">Nucleus</keyword>
<evidence type="ECO:0000256" key="13">
    <source>
        <dbReference type="ARBA" id="ARBA00030702"/>
    </source>
</evidence>
<proteinExistence type="inferred from homology"/>
<dbReference type="CDD" id="cd07895">
    <property type="entry name" value="Adenylation_mRNA_capping"/>
    <property type="match status" value="1"/>
</dbReference>
<comment type="catalytic activity">
    <reaction evidence="14">
        <text>a 5'-end diphospho-ribonucleoside in mRNA + GTP + H(+) = a 5'-end (5'-triphosphoguanosine)-ribonucleoside in mRNA + diphosphate</text>
        <dbReference type="Rhea" id="RHEA:67012"/>
        <dbReference type="Rhea" id="RHEA-COMP:17165"/>
        <dbReference type="Rhea" id="RHEA-COMP:17166"/>
        <dbReference type="ChEBI" id="CHEBI:15378"/>
        <dbReference type="ChEBI" id="CHEBI:33019"/>
        <dbReference type="ChEBI" id="CHEBI:37565"/>
        <dbReference type="ChEBI" id="CHEBI:167616"/>
        <dbReference type="ChEBI" id="CHEBI:167617"/>
        <dbReference type="EC" id="2.7.7.50"/>
    </reaction>
    <physiologicalReaction direction="left-to-right" evidence="14">
        <dbReference type="Rhea" id="RHEA:67013"/>
    </physiologicalReaction>
</comment>
<keyword evidence="5 16" id="KW-0507">mRNA processing</keyword>
<comment type="subcellular location">
    <subcellularLocation>
        <location evidence="1 16">Nucleus</location>
    </subcellularLocation>
</comment>
<protein>
    <recommendedName>
        <fullName evidence="4 16">mRNA-capping enzyme subunit alpha</fullName>
        <ecNumber evidence="3 16">2.7.7.50</ecNumber>
    </recommendedName>
    <alternativeName>
        <fullName evidence="12 16">GTP--RNA guanylyltransferase</fullName>
    </alternativeName>
    <alternativeName>
        <fullName evidence="13 16">mRNA guanylyltransferase</fullName>
    </alternativeName>
</protein>
<keyword evidence="8 16" id="KW-0547">Nucleotide-binding</keyword>
<evidence type="ECO:0000256" key="18">
    <source>
        <dbReference type="SAM" id="MobiDB-lite"/>
    </source>
</evidence>
<keyword evidence="6 16" id="KW-0808">Transferase</keyword>
<evidence type="ECO:0000256" key="5">
    <source>
        <dbReference type="ARBA" id="ARBA00022664"/>
    </source>
</evidence>
<evidence type="ECO:0000256" key="16">
    <source>
        <dbReference type="PIRNR" id="PIRNR036959"/>
    </source>
</evidence>